<dbReference type="EMBL" id="KB206169">
    <property type="protein sequence ID" value="ELP95066.1"/>
    <property type="molecule type" value="Genomic_DNA"/>
</dbReference>
<organism evidence="2 3">
    <name type="scientific">Entamoeba invadens IP1</name>
    <dbReference type="NCBI Taxonomy" id="370355"/>
    <lineage>
        <taxon>Eukaryota</taxon>
        <taxon>Amoebozoa</taxon>
        <taxon>Evosea</taxon>
        <taxon>Archamoebae</taxon>
        <taxon>Mastigamoebida</taxon>
        <taxon>Entamoebidae</taxon>
        <taxon>Entamoeba</taxon>
    </lineage>
</organism>
<sequence length="267" mass="30818">MREGSFKKDPPKSRLPPGTIKRNVFLFGKIGTKITQQNKDLDKHVNRLKQVVGETERKTQKTFQVVKKIEVAECNNKNGENFKDKQDQVVGQSESQSSTNVVIRKSDEKKQSLSEQKKSEKEAPSVSESCGALENVDNSSDIQRGVMESPEEKKTYKQSTKPRKMKKTNKPTRPTRRVMLEVARKRWDYLQRMNMLPSRRFKRKVKPMLANTVPYYLYSPGMTMGKLELEIENDLYSQRKTTLDDVDFVDSELLDSDQSSEDVQFIA</sequence>
<dbReference type="Proteomes" id="UP000014680">
    <property type="component" value="Unassembled WGS sequence"/>
</dbReference>
<evidence type="ECO:0000313" key="2">
    <source>
        <dbReference type="EMBL" id="ELP95066.1"/>
    </source>
</evidence>
<dbReference type="AlphaFoldDB" id="A0A0A1UEQ4"/>
<feature type="region of interest" description="Disordered" evidence="1">
    <location>
        <begin position="78"/>
        <end position="173"/>
    </location>
</feature>
<dbReference type="VEuPathDB" id="AmoebaDB:EIN_253300"/>
<accession>A0A0A1UEQ4</accession>
<proteinExistence type="predicted"/>
<gene>
    <name evidence="2" type="ORF">EIN_253300</name>
</gene>
<feature type="compositionally biased region" description="Basic residues" evidence="1">
    <location>
        <begin position="160"/>
        <end position="173"/>
    </location>
</feature>
<name>A0A0A1UEQ4_ENTIV</name>
<evidence type="ECO:0000313" key="3">
    <source>
        <dbReference type="Proteomes" id="UP000014680"/>
    </source>
</evidence>
<reference evidence="2 3" key="1">
    <citation type="submission" date="2012-10" db="EMBL/GenBank/DDBJ databases">
        <authorList>
            <person name="Zafar N."/>
            <person name="Inman J."/>
            <person name="Hall N."/>
            <person name="Lorenzi H."/>
            <person name="Caler E."/>
        </authorList>
    </citation>
    <scope>NUCLEOTIDE SEQUENCE [LARGE SCALE GENOMIC DNA]</scope>
    <source>
        <strain evidence="2 3">IP1</strain>
    </source>
</reference>
<dbReference type="KEGG" id="eiv:EIN_253300"/>
<feature type="region of interest" description="Disordered" evidence="1">
    <location>
        <begin position="1"/>
        <end position="20"/>
    </location>
</feature>
<dbReference type="GeneID" id="14894001"/>
<evidence type="ECO:0000256" key="1">
    <source>
        <dbReference type="SAM" id="MobiDB-lite"/>
    </source>
</evidence>
<feature type="compositionally biased region" description="Polar residues" evidence="1">
    <location>
        <begin position="89"/>
        <end position="101"/>
    </location>
</feature>
<keyword evidence="3" id="KW-1185">Reference proteome</keyword>
<protein>
    <submittedName>
        <fullName evidence="2">Uncharacterized protein</fullName>
    </submittedName>
</protein>
<dbReference type="RefSeq" id="XP_004261837.1">
    <property type="nucleotide sequence ID" value="XM_004261789.1"/>
</dbReference>
<feature type="compositionally biased region" description="Basic and acidic residues" evidence="1">
    <location>
        <begin position="104"/>
        <end position="123"/>
    </location>
</feature>
<feature type="compositionally biased region" description="Basic and acidic residues" evidence="1">
    <location>
        <begin position="1"/>
        <end position="12"/>
    </location>
</feature>